<sequence>MQLVEWQTAFLKVLDVYGWDQKSFPIPKVDLIIYSQLPEILLRNQKYTLHKRFRTLYIDLQKDEESLFADLSKTTRYQIKRAIREQFQVVIETSPSQELVYEFCNSYNLFANKKGIPASNMSKLQSLNQKGLLVISYALDPNNEKVCFHASNVRDQRACMIYSCSNRFSLDSSQRNAIGRANRYLHWMEILHFKEAGYTIYDFCGLSLDKGNQKLQKIDHFKKKFGGKEVIEYKCYEAKTWIGKLALLYLSWKWKDSPELIEVNF</sequence>
<dbReference type="OrthoDB" id="5622654at2"/>
<reference evidence="1 2" key="1">
    <citation type="submission" date="2018-06" db="EMBL/GenBank/DDBJ databases">
        <title>Thermoflavimicrobium daqus sp. nov., a thermophilic microbe isolated from Moutai-flavour Daqu.</title>
        <authorList>
            <person name="Wang X."/>
            <person name="Zhou H."/>
        </authorList>
    </citation>
    <scope>NUCLEOTIDE SEQUENCE [LARGE SCALE GENOMIC DNA]</scope>
    <source>
        <strain evidence="1 2">FBKL4.011</strain>
    </source>
</reference>
<dbReference type="EMBL" id="QJKK01000022">
    <property type="protein sequence ID" value="RAL21027.1"/>
    <property type="molecule type" value="Genomic_DNA"/>
</dbReference>
<comment type="caution">
    <text evidence="1">The sequence shown here is derived from an EMBL/GenBank/DDBJ whole genome shotgun (WGS) entry which is preliminary data.</text>
</comment>
<organism evidence="1 2">
    <name type="scientific">Thermoflavimicrobium daqui</name>
    <dbReference type="NCBI Taxonomy" id="2137476"/>
    <lineage>
        <taxon>Bacteria</taxon>
        <taxon>Bacillati</taxon>
        <taxon>Bacillota</taxon>
        <taxon>Bacilli</taxon>
        <taxon>Bacillales</taxon>
        <taxon>Thermoactinomycetaceae</taxon>
        <taxon>Thermoflavimicrobium</taxon>
    </lineage>
</organism>
<keyword evidence="2" id="KW-1185">Reference proteome</keyword>
<proteinExistence type="predicted"/>
<name>A0A364K0J3_9BACL</name>
<protein>
    <recommendedName>
        <fullName evidence="3">BioF2-like acetyltransferase domain-containing protein</fullName>
    </recommendedName>
</protein>
<dbReference type="Proteomes" id="UP000251213">
    <property type="component" value="Unassembled WGS sequence"/>
</dbReference>
<dbReference type="InterPro" id="IPR050644">
    <property type="entry name" value="PG_Glycine_Bridge_Synth"/>
</dbReference>
<evidence type="ECO:0000313" key="1">
    <source>
        <dbReference type="EMBL" id="RAL21027.1"/>
    </source>
</evidence>
<dbReference type="Gene3D" id="3.40.630.30">
    <property type="match status" value="1"/>
</dbReference>
<dbReference type="PANTHER" id="PTHR36174:SF1">
    <property type="entry name" value="LIPID II:GLYCINE GLYCYLTRANSFERASE"/>
    <property type="match status" value="1"/>
</dbReference>
<dbReference type="InterPro" id="IPR016181">
    <property type="entry name" value="Acyl_CoA_acyltransferase"/>
</dbReference>
<accession>A0A364K0J3</accession>
<evidence type="ECO:0000313" key="2">
    <source>
        <dbReference type="Proteomes" id="UP000251213"/>
    </source>
</evidence>
<evidence type="ECO:0008006" key="3">
    <source>
        <dbReference type="Google" id="ProtNLM"/>
    </source>
</evidence>
<dbReference type="SUPFAM" id="SSF55729">
    <property type="entry name" value="Acyl-CoA N-acyltransferases (Nat)"/>
    <property type="match status" value="1"/>
</dbReference>
<gene>
    <name evidence="1" type="ORF">DL897_17495</name>
</gene>
<dbReference type="PANTHER" id="PTHR36174">
    <property type="entry name" value="LIPID II:GLYCINE GLYCYLTRANSFERASE"/>
    <property type="match status" value="1"/>
</dbReference>
<reference evidence="1 2" key="2">
    <citation type="submission" date="2018-06" db="EMBL/GenBank/DDBJ databases">
        <authorList>
            <person name="Zhirakovskaya E."/>
        </authorList>
    </citation>
    <scope>NUCLEOTIDE SEQUENCE [LARGE SCALE GENOMIC DNA]</scope>
    <source>
        <strain evidence="1 2">FBKL4.011</strain>
    </source>
</reference>
<dbReference type="AlphaFoldDB" id="A0A364K0J3"/>
<dbReference type="RefSeq" id="WP_113660402.1">
    <property type="nucleotide sequence ID" value="NZ_KZ845684.1"/>
</dbReference>